<dbReference type="InterPro" id="IPR001128">
    <property type="entry name" value="Cyt_P450"/>
</dbReference>
<dbReference type="EMBL" id="CAJMWZ010005060">
    <property type="protein sequence ID" value="CAE6500006.1"/>
    <property type="molecule type" value="Genomic_DNA"/>
</dbReference>
<protein>
    <recommendedName>
        <fullName evidence="12">O-methylsterigmatocystin oxidoreductase</fullName>
    </recommendedName>
</protein>
<accession>A0A8H3CW73</accession>
<dbReference type="SUPFAM" id="SSF48264">
    <property type="entry name" value="Cytochrome P450"/>
    <property type="match status" value="1"/>
</dbReference>
<name>A0A8H3CW73_9AGAM</name>
<evidence type="ECO:0000256" key="8">
    <source>
        <dbReference type="ARBA" id="ARBA00023033"/>
    </source>
</evidence>
<evidence type="ECO:0000256" key="6">
    <source>
        <dbReference type="ARBA" id="ARBA00023002"/>
    </source>
</evidence>
<gene>
    <name evidence="10" type="ORF">RDB_LOCUS94021</name>
</gene>
<comment type="pathway">
    <text evidence="2">Secondary metabolite biosynthesis.</text>
</comment>
<evidence type="ECO:0000256" key="5">
    <source>
        <dbReference type="ARBA" id="ARBA00022723"/>
    </source>
</evidence>
<dbReference type="Proteomes" id="UP000663850">
    <property type="component" value="Unassembled WGS sequence"/>
</dbReference>
<evidence type="ECO:0008006" key="12">
    <source>
        <dbReference type="Google" id="ProtNLM"/>
    </source>
</evidence>
<dbReference type="InterPro" id="IPR036396">
    <property type="entry name" value="Cyt_P450_sf"/>
</dbReference>
<dbReference type="GO" id="GO:0004497">
    <property type="term" value="F:monooxygenase activity"/>
    <property type="evidence" value="ECO:0007669"/>
    <property type="project" value="UniProtKB-KW"/>
</dbReference>
<dbReference type="PANTHER" id="PTHR46300:SF7">
    <property type="entry name" value="P450, PUTATIVE (EUROFUNG)-RELATED"/>
    <property type="match status" value="1"/>
</dbReference>
<feature type="binding site" description="axial binding residue" evidence="9">
    <location>
        <position position="94"/>
    </location>
    <ligand>
        <name>heme</name>
        <dbReference type="ChEBI" id="CHEBI:30413"/>
    </ligand>
    <ligandPart>
        <name>Fe</name>
        <dbReference type="ChEBI" id="CHEBI:18248"/>
    </ligandPart>
</feature>
<evidence type="ECO:0000256" key="7">
    <source>
        <dbReference type="ARBA" id="ARBA00023004"/>
    </source>
</evidence>
<dbReference type="Gene3D" id="1.10.630.10">
    <property type="entry name" value="Cytochrome P450"/>
    <property type="match status" value="1"/>
</dbReference>
<dbReference type="InterPro" id="IPR002401">
    <property type="entry name" value="Cyt_P450_E_grp-I"/>
</dbReference>
<reference evidence="10" key="1">
    <citation type="submission" date="2021-01" db="EMBL/GenBank/DDBJ databases">
        <authorList>
            <person name="Kaushik A."/>
        </authorList>
    </citation>
    <scope>NUCLEOTIDE SEQUENCE</scope>
    <source>
        <strain evidence="10">Type strain: AG8-Rh-89/</strain>
    </source>
</reference>
<dbReference type="GO" id="GO:0005506">
    <property type="term" value="F:iron ion binding"/>
    <property type="evidence" value="ECO:0007669"/>
    <property type="project" value="InterPro"/>
</dbReference>
<evidence type="ECO:0000256" key="9">
    <source>
        <dbReference type="PIRSR" id="PIRSR602401-1"/>
    </source>
</evidence>
<dbReference type="Pfam" id="PF00067">
    <property type="entry name" value="p450"/>
    <property type="match status" value="1"/>
</dbReference>
<evidence type="ECO:0000256" key="1">
    <source>
        <dbReference type="ARBA" id="ARBA00001971"/>
    </source>
</evidence>
<comment type="similarity">
    <text evidence="3">Belongs to the cytochrome P450 family.</text>
</comment>
<dbReference type="PRINTS" id="PR00463">
    <property type="entry name" value="EP450I"/>
</dbReference>
<dbReference type="GO" id="GO:0020037">
    <property type="term" value="F:heme binding"/>
    <property type="evidence" value="ECO:0007669"/>
    <property type="project" value="InterPro"/>
</dbReference>
<keyword evidence="4 9" id="KW-0349">Heme</keyword>
<comment type="caution">
    <text evidence="10">The sequence shown here is derived from an EMBL/GenBank/DDBJ whole genome shotgun (WGS) entry which is preliminary data.</text>
</comment>
<evidence type="ECO:0000256" key="3">
    <source>
        <dbReference type="ARBA" id="ARBA00010617"/>
    </source>
</evidence>
<evidence type="ECO:0000256" key="2">
    <source>
        <dbReference type="ARBA" id="ARBA00005179"/>
    </source>
</evidence>
<organism evidence="10 11">
    <name type="scientific">Rhizoctonia solani</name>
    <dbReference type="NCBI Taxonomy" id="456999"/>
    <lineage>
        <taxon>Eukaryota</taxon>
        <taxon>Fungi</taxon>
        <taxon>Dikarya</taxon>
        <taxon>Basidiomycota</taxon>
        <taxon>Agaricomycotina</taxon>
        <taxon>Agaricomycetes</taxon>
        <taxon>Cantharellales</taxon>
        <taxon>Ceratobasidiaceae</taxon>
        <taxon>Rhizoctonia</taxon>
    </lineage>
</organism>
<dbReference type="PANTHER" id="PTHR46300">
    <property type="entry name" value="P450, PUTATIVE (EUROFUNG)-RELATED-RELATED"/>
    <property type="match status" value="1"/>
</dbReference>
<keyword evidence="7 9" id="KW-0408">Iron</keyword>
<evidence type="ECO:0000313" key="10">
    <source>
        <dbReference type="EMBL" id="CAE6500006.1"/>
    </source>
</evidence>
<keyword evidence="5 9" id="KW-0479">Metal-binding</keyword>
<sequence>MQDWKPPWLDHELVVRFCTFMTNALPHTVTEDIKFRGCRIPKGASVNPYIWATFHDPKHYSSPHTFMPDRYLKLVPGPDPDPRKYIFGFGWRVCPGLHVVNDITWAMCAGVLALFDVRAGDVLN</sequence>
<evidence type="ECO:0000313" key="11">
    <source>
        <dbReference type="Proteomes" id="UP000663850"/>
    </source>
</evidence>
<dbReference type="GO" id="GO:0016705">
    <property type="term" value="F:oxidoreductase activity, acting on paired donors, with incorporation or reduction of molecular oxygen"/>
    <property type="evidence" value="ECO:0007669"/>
    <property type="project" value="InterPro"/>
</dbReference>
<proteinExistence type="inferred from homology"/>
<dbReference type="AlphaFoldDB" id="A0A8H3CW73"/>
<dbReference type="InterPro" id="IPR050364">
    <property type="entry name" value="Cytochrome_P450_fung"/>
</dbReference>
<comment type="cofactor">
    <cofactor evidence="1 9">
        <name>heme</name>
        <dbReference type="ChEBI" id="CHEBI:30413"/>
    </cofactor>
</comment>
<evidence type="ECO:0000256" key="4">
    <source>
        <dbReference type="ARBA" id="ARBA00022617"/>
    </source>
</evidence>
<keyword evidence="6" id="KW-0560">Oxidoreductase</keyword>
<keyword evidence="8" id="KW-0503">Monooxygenase</keyword>